<dbReference type="EMBL" id="KY523104">
    <property type="protein sequence ID" value="QKU35322.1"/>
    <property type="molecule type" value="Genomic_DNA"/>
</dbReference>
<dbReference type="RefSeq" id="YP_010781981.1">
    <property type="nucleotide sequence ID" value="NC_075039.1"/>
</dbReference>
<protein>
    <submittedName>
        <fullName evidence="5">Uncharacterized protein</fullName>
    </submittedName>
</protein>
<dbReference type="Pfam" id="PF00782">
    <property type="entry name" value="DSPc"/>
    <property type="match status" value="1"/>
</dbReference>
<reference evidence="5" key="2">
    <citation type="journal article" date="2018" name="Nat. Commun.">
        <title>Tailed giant Tupanvirus possesses the most complete translational apparatus of the known virosphere.</title>
        <authorList>
            <person name="Abrahao J."/>
            <person name="Silva L."/>
            <person name="Silva L.S."/>
            <person name="Khalil J.Y.B."/>
            <person name="Rodrigues R."/>
            <person name="Arantes T."/>
            <person name="Assis F."/>
            <person name="Boratto P."/>
            <person name="Andrade M."/>
            <person name="Kroon E.G."/>
            <person name="Ribeiro B."/>
            <person name="Bergier I."/>
            <person name="Seligmann H."/>
            <person name="Ghigo E."/>
            <person name="Colson P."/>
            <person name="Levasseur A."/>
            <person name="Kroemer G."/>
            <person name="Raoult D."/>
            <person name="La Scola B."/>
        </authorList>
    </citation>
    <scope>NUCLEOTIDE SEQUENCE [LARGE SCALE GENOMIC DNA]</scope>
    <source>
        <strain evidence="5">Soda lake</strain>
    </source>
</reference>
<dbReference type="KEGG" id="vg:80518745"/>
<keyword evidence="1" id="KW-0378">Hydrolase</keyword>
<dbReference type="Gene3D" id="3.90.190.10">
    <property type="entry name" value="Protein tyrosine phosphatase superfamily"/>
    <property type="match status" value="1"/>
</dbReference>
<evidence type="ECO:0000259" key="4">
    <source>
        <dbReference type="PROSITE" id="PS50056"/>
    </source>
</evidence>
<dbReference type="SMART" id="SM00195">
    <property type="entry name" value="DSPc"/>
    <property type="match status" value="1"/>
</dbReference>
<dbReference type="SUPFAM" id="SSF52799">
    <property type="entry name" value="(Phosphotyrosine protein) phosphatases II"/>
    <property type="match status" value="1"/>
</dbReference>
<evidence type="ECO:0000256" key="1">
    <source>
        <dbReference type="ARBA" id="ARBA00022801"/>
    </source>
</evidence>
<dbReference type="PROSITE" id="PS50056">
    <property type="entry name" value="TYR_PHOSPHATASE_2"/>
    <property type="match status" value="1"/>
</dbReference>
<dbReference type="PROSITE" id="PS50054">
    <property type="entry name" value="TYR_PHOSPHATASE_DUAL"/>
    <property type="match status" value="1"/>
</dbReference>
<dbReference type="CDD" id="cd14498">
    <property type="entry name" value="DSP"/>
    <property type="match status" value="1"/>
</dbReference>
<evidence type="ECO:0000313" key="5">
    <source>
        <dbReference type="EMBL" id="QKU35322.1"/>
    </source>
</evidence>
<proteinExistence type="predicted"/>
<dbReference type="PANTHER" id="PTHR10159">
    <property type="entry name" value="DUAL SPECIFICITY PROTEIN PHOSPHATASE"/>
    <property type="match status" value="1"/>
</dbReference>
<dbReference type="InterPro" id="IPR016130">
    <property type="entry name" value="Tyr_Pase_AS"/>
</dbReference>
<reference evidence="5" key="1">
    <citation type="submission" date="2017-01" db="EMBL/GenBank/DDBJ databases">
        <authorList>
            <person name="Assis F.L."/>
            <person name="Abrahao J.S."/>
            <person name="Silva L."/>
            <person name="Khalil J.B."/>
            <person name="Rodrigues R."/>
            <person name="Silva L.S."/>
            <person name="Arantes T."/>
            <person name="Boratto P."/>
            <person name="Andrade M."/>
            <person name="Kroon E.G."/>
            <person name="Ribeiro B."/>
            <person name="Bergier I."/>
            <person name="Seligmann H."/>
            <person name="Ghigo E."/>
            <person name="Colson P."/>
            <person name="Levasseur A."/>
            <person name="Raoult D."/>
            <person name="Scola B.L."/>
        </authorList>
    </citation>
    <scope>NUCLEOTIDE SEQUENCE</scope>
    <source>
        <strain evidence="5">Soda lake</strain>
    </source>
</reference>
<feature type="domain" description="Tyrosine-protein phosphatase" evidence="3">
    <location>
        <begin position="3"/>
        <end position="145"/>
    </location>
</feature>
<organism evidence="5">
    <name type="scientific">Tupanvirus soda lake</name>
    <dbReference type="NCBI Taxonomy" id="2126985"/>
    <lineage>
        <taxon>Viruses</taxon>
        <taxon>Varidnaviria</taxon>
        <taxon>Bamfordvirae</taxon>
        <taxon>Nucleocytoviricota</taxon>
        <taxon>Megaviricetes</taxon>
        <taxon>Imitervirales</taxon>
        <taxon>Mimiviridae</taxon>
        <taxon>Megamimivirinae</taxon>
        <taxon>Tupanvirus</taxon>
        <taxon>Tupanvirus salinum</taxon>
    </lineage>
</organism>
<dbReference type="PANTHER" id="PTHR10159:SF519">
    <property type="entry name" value="DUAL SPECIFICITY PROTEIN PHOSPHATASE MPK3"/>
    <property type="match status" value="1"/>
</dbReference>
<dbReference type="PROSITE" id="PS00383">
    <property type="entry name" value="TYR_PHOSPHATASE_1"/>
    <property type="match status" value="1"/>
</dbReference>
<accession>A0A6N1NZG8</accession>
<dbReference type="InterPro" id="IPR000387">
    <property type="entry name" value="Tyr_Pase_dom"/>
</dbReference>
<dbReference type="InterPro" id="IPR020422">
    <property type="entry name" value="TYR_PHOSPHATASE_DUAL_dom"/>
</dbReference>
<feature type="domain" description="Tyrosine specific protein phosphatases" evidence="4">
    <location>
        <begin position="62"/>
        <end position="124"/>
    </location>
</feature>
<evidence type="ECO:0000256" key="2">
    <source>
        <dbReference type="ARBA" id="ARBA00022912"/>
    </source>
</evidence>
<name>A0A6N1NZG8_9VIRU</name>
<dbReference type="InterPro" id="IPR000340">
    <property type="entry name" value="Dual-sp_phosphatase_cat-dom"/>
</dbReference>
<dbReference type="GeneID" id="80518745"/>
<sequence length="158" mass="18237">MDLITKVKPGLFLGSAKHISNSSEFDKLNISVIINCCDEIKHESSAKYTVENFPINDDGQDESFSKYMDQAVNKINYYLSQNLNVYVHCVQGVSRSAAIVIYYLMMHERMSFNKAYYRLVISRPCISPNITFVKELKKKDIFANTESDEFFKNKFSDL</sequence>
<evidence type="ECO:0000259" key="3">
    <source>
        <dbReference type="PROSITE" id="PS50054"/>
    </source>
</evidence>
<keyword evidence="2" id="KW-0904">Protein phosphatase</keyword>
<dbReference type="InterPro" id="IPR029021">
    <property type="entry name" value="Prot-tyrosine_phosphatase-like"/>
</dbReference>
<dbReference type="GO" id="GO:0004721">
    <property type="term" value="F:phosphoprotein phosphatase activity"/>
    <property type="evidence" value="ECO:0007669"/>
    <property type="project" value="UniProtKB-KW"/>
</dbReference>